<gene>
    <name evidence="1" type="ORF">M569_02667</name>
</gene>
<evidence type="ECO:0000313" key="2">
    <source>
        <dbReference type="Proteomes" id="UP000015453"/>
    </source>
</evidence>
<comment type="caution">
    <text evidence="1">The sequence shown here is derived from an EMBL/GenBank/DDBJ whole genome shotgun (WGS) entry which is preliminary data.</text>
</comment>
<feature type="non-terminal residue" evidence="1">
    <location>
        <position position="76"/>
    </location>
</feature>
<protein>
    <submittedName>
        <fullName evidence="1">Uncharacterized protein</fullName>
    </submittedName>
</protein>
<reference evidence="1 2" key="1">
    <citation type="journal article" date="2013" name="BMC Genomics">
        <title>The miniature genome of a carnivorous plant Genlisea aurea contains a low number of genes and short non-coding sequences.</title>
        <authorList>
            <person name="Leushkin E.V."/>
            <person name="Sutormin R.A."/>
            <person name="Nabieva E.R."/>
            <person name="Penin A.A."/>
            <person name="Kondrashov A.S."/>
            <person name="Logacheva M.D."/>
        </authorList>
    </citation>
    <scope>NUCLEOTIDE SEQUENCE [LARGE SCALE GENOMIC DNA]</scope>
</reference>
<dbReference type="EMBL" id="AUSU01000973">
    <property type="protein sequence ID" value="EPS72094.1"/>
    <property type="molecule type" value="Genomic_DNA"/>
</dbReference>
<dbReference type="Proteomes" id="UP000015453">
    <property type="component" value="Unassembled WGS sequence"/>
</dbReference>
<organism evidence="1 2">
    <name type="scientific">Genlisea aurea</name>
    <dbReference type="NCBI Taxonomy" id="192259"/>
    <lineage>
        <taxon>Eukaryota</taxon>
        <taxon>Viridiplantae</taxon>
        <taxon>Streptophyta</taxon>
        <taxon>Embryophyta</taxon>
        <taxon>Tracheophyta</taxon>
        <taxon>Spermatophyta</taxon>
        <taxon>Magnoliopsida</taxon>
        <taxon>eudicotyledons</taxon>
        <taxon>Gunneridae</taxon>
        <taxon>Pentapetalae</taxon>
        <taxon>asterids</taxon>
        <taxon>lamiids</taxon>
        <taxon>Lamiales</taxon>
        <taxon>Lentibulariaceae</taxon>
        <taxon>Genlisea</taxon>
    </lineage>
</organism>
<name>S8CXC9_9LAMI</name>
<accession>S8CXC9</accession>
<keyword evidence="2" id="KW-1185">Reference proteome</keyword>
<feature type="non-terminal residue" evidence="1">
    <location>
        <position position="1"/>
    </location>
</feature>
<dbReference type="AlphaFoldDB" id="S8CXC9"/>
<sequence>HSGLARKLMQGILPTGISQKAVNSATNLHSTEPGKSPPQFALPFTLEPTFFHRLHSQFLLDSSFAWLNLRHQDSER</sequence>
<proteinExistence type="predicted"/>
<evidence type="ECO:0000313" key="1">
    <source>
        <dbReference type="EMBL" id="EPS72094.1"/>
    </source>
</evidence>